<dbReference type="Proteomes" id="UP000027135">
    <property type="component" value="Unassembled WGS sequence"/>
</dbReference>
<gene>
    <name evidence="2" type="ORF">L798_01837</name>
</gene>
<proteinExistence type="predicted"/>
<keyword evidence="3" id="KW-1185">Reference proteome</keyword>
<protein>
    <submittedName>
        <fullName evidence="2">Uncharacterized protein</fullName>
    </submittedName>
</protein>
<dbReference type="InParanoid" id="A0A067REE5"/>
<evidence type="ECO:0000313" key="3">
    <source>
        <dbReference type="Proteomes" id="UP000027135"/>
    </source>
</evidence>
<organism evidence="2 3">
    <name type="scientific">Zootermopsis nevadensis</name>
    <name type="common">Dampwood termite</name>
    <dbReference type="NCBI Taxonomy" id="136037"/>
    <lineage>
        <taxon>Eukaryota</taxon>
        <taxon>Metazoa</taxon>
        <taxon>Ecdysozoa</taxon>
        <taxon>Arthropoda</taxon>
        <taxon>Hexapoda</taxon>
        <taxon>Insecta</taxon>
        <taxon>Pterygota</taxon>
        <taxon>Neoptera</taxon>
        <taxon>Polyneoptera</taxon>
        <taxon>Dictyoptera</taxon>
        <taxon>Blattodea</taxon>
        <taxon>Blattoidea</taxon>
        <taxon>Termitoidae</taxon>
        <taxon>Termopsidae</taxon>
        <taxon>Zootermopsis</taxon>
    </lineage>
</organism>
<sequence>MGHRFFWTQRGKRTGMSSNRSEQRKFSNVSTTKRSRRRRIYVAYPTVLSSSSPCVIPQLYHNRPRISLNALRCPLFKMQKRKKKFRGVIGRKSVRFLKTRNDGTLMKNEECVA</sequence>
<reference evidence="2 3" key="1">
    <citation type="journal article" date="2014" name="Nat. Commun.">
        <title>Molecular traces of alternative social organization in a termite genome.</title>
        <authorList>
            <person name="Terrapon N."/>
            <person name="Li C."/>
            <person name="Robertson H.M."/>
            <person name="Ji L."/>
            <person name="Meng X."/>
            <person name="Booth W."/>
            <person name="Chen Z."/>
            <person name="Childers C.P."/>
            <person name="Glastad K.M."/>
            <person name="Gokhale K."/>
            <person name="Gowin J."/>
            <person name="Gronenberg W."/>
            <person name="Hermansen R.A."/>
            <person name="Hu H."/>
            <person name="Hunt B.G."/>
            <person name="Huylmans A.K."/>
            <person name="Khalil S.M."/>
            <person name="Mitchell R.D."/>
            <person name="Munoz-Torres M.C."/>
            <person name="Mustard J.A."/>
            <person name="Pan H."/>
            <person name="Reese J.T."/>
            <person name="Scharf M.E."/>
            <person name="Sun F."/>
            <person name="Vogel H."/>
            <person name="Xiao J."/>
            <person name="Yang W."/>
            <person name="Yang Z."/>
            <person name="Yang Z."/>
            <person name="Zhou J."/>
            <person name="Zhu J."/>
            <person name="Brent C.S."/>
            <person name="Elsik C.G."/>
            <person name="Goodisman M.A."/>
            <person name="Liberles D.A."/>
            <person name="Roe R.M."/>
            <person name="Vargo E.L."/>
            <person name="Vilcinskas A."/>
            <person name="Wang J."/>
            <person name="Bornberg-Bauer E."/>
            <person name="Korb J."/>
            <person name="Zhang G."/>
            <person name="Liebig J."/>
        </authorList>
    </citation>
    <scope>NUCLEOTIDE SEQUENCE [LARGE SCALE GENOMIC DNA]</scope>
    <source>
        <tissue evidence="2">Whole organism</tissue>
    </source>
</reference>
<feature type="compositionally biased region" description="Polar residues" evidence="1">
    <location>
        <begin position="15"/>
        <end position="32"/>
    </location>
</feature>
<name>A0A067REE5_ZOONE</name>
<evidence type="ECO:0000313" key="2">
    <source>
        <dbReference type="EMBL" id="KDR22231.1"/>
    </source>
</evidence>
<dbReference type="AlphaFoldDB" id="A0A067REE5"/>
<feature type="region of interest" description="Disordered" evidence="1">
    <location>
        <begin position="1"/>
        <end position="33"/>
    </location>
</feature>
<evidence type="ECO:0000256" key="1">
    <source>
        <dbReference type="SAM" id="MobiDB-lite"/>
    </source>
</evidence>
<accession>A0A067REE5</accession>
<dbReference type="EMBL" id="KK852514">
    <property type="protein sequence ID" value="KDR22231.1"/>
    <property type="molecule type" value="Genomic_DNA"/>
</dbReference>